<dbReference type="AlphaFoldDB" id="A0A1S6INR6"/>
<evidence type="ECO:0000313" key="1">
    <source>
        <dbReference type="EMBL" id="AQS53140.1"/>
    </source>
</evidence>
<reference evidence="1 2" key="1">
    <citation type="journal article" date="2014" name="Int. J. Syst. Evol. Microbiol.">
        <title>Jeotgalibaca dankookensis gen. nov., sp. nov., a member of the family Carnobacteriaceae, isolated from seujeot (Korean traditional food).</title>
        <authorList>
            <person name="Lee D.G."/>
            <person name="Trujillo M.E."/>
            <person name="Kang H."/>
            <person name="Ahn T.Y."/>
        </authorList>
    </citation>
    <scope>NUCLEOTIDE SEQUENCE [LARGE SCALE GENOMIC DNA]</scope>
    <source>
        <strain evidence="1 2">EX-07</strain>
    </source>
</reference>
<name>A0A1S6INR6_9LACT</name>
<protein>
    <submittedName>
        <fullName evidence="1">Uncharacterized protein</fullName>
    </submittedName>
</protein>
<proteinExistence type="predicted"/>
<sequence>MDLSLPLYADNPFESFTEEVTFSYLKKEKDLGEDVFARFYVYNDEQNFFEFVLVKGKTTLEEDSEFIGIYRVFEDKLIVGVPKG</sequence>
<dbReference type="Proteomes" id="UP000188993">
    <property type="component" value="Chromosome"/>
</dbReference>
<dbReference type="EMBL" id="CP019728">
    <property type="protein sequence ID" value="AQS53140.1"/>
    <property type="molecule type" value="Genomic_DNA"/>
</dbReference>
<dbReference type="KEGG" id="jda:BW727_100747"/>
<dbReference type="STRING" id="708126.BW727_100747"/>
<evidence type="ECO:0000313" key="2">
    <source>
        <dbReference type="Proteomes" id="UP000188993"/>
    </source>
</evidence>
<gene>
    <name evidence="1" type="ORF">BW727_100747</name>
</gene>
<accession>A0A1S6INR6</accession>
<keyword evidence="2" id="KW-1185">Reference proteome</keyword>
<dbReference type="RefSeq" id="WP_062471067.1">
    <property type="nucleotide sequence ID" value="NZ_BBYN01000026.1"/>
</dbReference>
<organism evidence="1 2">
    <name type="scientific">Jeotgalibaca dankookensis</name>
    <dbReference type="NCBI Taxonomy" id="708126"/>
    <lineage>
        <taxon>Bacteria</taxon>
        <taxon>Bacillati</taxon>
        <taxon>Bacillota</taxon>
        <taxon>Bacilli</taxon>
        <taxon>Lactobacillales</taxon>
        <taxon>Carnobacteriaceae</taxon>
        <taxon>Jeotgalibaca</taxon>
    </lineage>
</organism>